<dbReference type="Proteomes" id="UP001236652">
    <property type="component" value="Chromosome"/>
</dbReference>
<proteinExistence type="predicted"/>
<dbReference type="EMBL" id="CP126446">
    <property type="protein sequence ID" value="WIF99190.1"/>
    <property type="molecule type" value="Genomic_DNA"/>
</dbReference>
<feature type="region of interest" description="Disordered" evidence="1">
    <location>
        <begin position="27"/>
        <end position="68"/>
    </location>
</feature>
<evidence type="ECO:0000313" key="3">
    <source>
        <dbReference type="Proteomes" id="UP001236652"/>
    </source>
</evidence>
<sequence>MESLVTILIISSAVLVMGVTKYKDYKNKKEHPPKKWEGKTEREMEQDRESADRLTEQQKGNGRGGGPF</sequence>
<reference evidence="2 3" key="1">
    <citation type="submission" date="2023-05" db="EMBL/GenBank/DDBJ databases">
        <title>Comparative genomics reveals the evidence of polycyclic aromatic hydrocarbons degradation in moderately halophilic genus Pontibacillus.</title>
        <authorList>
            <person name="Yang H."/>
            <person name="Qian Z."/>
        </authorList>
    </citation>
    <scope>NUCLEOTIDE SEQUENCE [LARGE SCALE GENOMIC DNA]</scope>
    <source>
        <strain evidence="3">HN14</strain>
    </source>
</reference>
<gene>
    <name evidence="2" type="ORF">QNI29_05900</name>
</gene>
<dbReference type="RefSeq" id="WP_231418192.1">
    <property type="nucleotide sequence ID" value="NZ_CP126446.1"/>
</dbReference>
<protein>
    <recommendedName>
        <fullName evidence="4">DUF3951 domain-containing protein</fullName>
    </recommendedName>
</protein>
<evidence type="ECO:0008006" key="4">
    <source>
        <dbReference type="Google" id="ProtNLM"/>
    </source>
</evidence>
<name>A0ABY8V3K3_9BACI</name>
<evidence type="ECO:0000256" key="1">
    <source>
        <dbReference type="SAM" id="MobiDB-lite"/>
    </source>
</evidence>
<organism evidence="2 3">
    <name type="scientific">Pontibacillus chungwhensis</name>
    <dbReference type="NCBI Taxonomy" id="265426"/>
    <lineage>
        <taxon>Bacteria</taxon>
        <taxon>Bacillati</taxon>
        <taxon>Bacillota</taxon>
        <taxon>Bacilli</taxon>
        <taxon>Bacillales</taxon>
        <taxon>Bacillaceae</taxon>
        <taxon>Pontibacillus</taxon>
    </lineage>
</organism>
<feature type="compositionally biased region" description="Basic and acidic residues" evidence="1">
    <location>
        <begin position="33"/>
        <end position="56"/>
    </location>
</feature>
<accession>A0ABY8V3K3</accession>
<keyword evidence="3" id="KW-1185">Reference proteome</keyword>
<evidence type="ECO:0000313" key="2">
    <source>
        <dbReference type="EMBL" id="WIF99190.1"/>
    </source>
</evidence>